<sequence length="192" mass="21352">MVKPIRSLPISRLCARVSMPRLTDPKPIILWRAYVPRWSHLPLSGEGAARFGGRWNPVGVPTIYAAQELSTAWAEYNQGFVQHPALIAQLELTGARLVDTTDPSILREWGLDEDIHKTEWRSELDKGIVAATHAAYQMLVDAKVDGVIYPSFMSPGGSCVALWRWNQSNGPVLRVVDPDGRLPTTSASWRNP</sequence>
<dbReference type="SMART" id="SM00953">
    <property type="entry name" value="RES"/>
    <property type="match status" value="1"/>
</dbReference>
<dbReference type="EMBL" id="FQVC01000014">
    <property type="protein sequence ID" value="SHF79864.1"/>
    <property type="molecule type" value="Genomic_DNA"/>
</dbReference>
<protein>
    <submittedName>
        <fullName evidence="2">RES domain-containing protein</fullName>
    </submittedName>
</protein>
<dbReference type="Proteomes" id="UP000184533">
    <property type="component" value="Unassembled WGS sequence"/>
</dbReference>
<organism evidence="2 3">
    <name type="scientific">Devosia limi DSM 17137</name>
    <dbReference type="NCBI Taxonomy" id="1121477"/>
    <lineage>
        <taxon>Bacteria</taxon>
        <taxon>Pseudomonadati</taxon>
        <taxon>Pseudomonadota</taxon>
        <taxon>Alphaproteobacteria</taxon>
        <taxon>Hyphomicrobiales</taxon>
        <taxon>Devosiaceae</taxon>
        <taxon>Devosia</taxon>
    </lineage>
</organism>
<dbReference type="InterPro" id="IPR014914">
    <property type="entry name" value="RES_dom"/>
</dbReference>
<gene>
    <name evidence="2" type="ORF">SAMN02745223_03559</name>
</gene>
<accession>A0A1M5EL48</accession>
<evidence type="ECO:0000313" key="3">
    <source>
        <dbReference type="Proteomes" id="UP000184533"/>
    </source>
</evidence>
<feature type="domain" description="RES" evidence="1">
    <location>
        <begin position="42"/>
        <end position="176"/>
    </location>
</feature>
<evidence type="ECO:0000313" key="2">
    <source>
        <dbReference type="EMBL" id="SHF79864.1"/>
    </source>
</evidence>
<dbReference type="Pfam" id="PF08808">
    <property type="entry name" value="RES"/>
    <property type="match status" value="1"/>
</dbReference>
<dbReference type="AlphaFoldDB" id="A0A1M5EL48"/>
<reference evidence="2 3" key="1">
    <citation type="submission" date="2016-11" db="EMBL/GenBank/DDBJ databases">
        <authorList>
            <person name="Jaros S."/>
            <person name="Januszkiewicz K."/>
            <person name="Wedrychowicz H."/>
        </authorList>
    </citation>
    <scope>NUCLEOTIDE SEQUENCE [LARGE SCALE GENOMIC DNA]</scope>
    <source>
        <strain evidence="2 3">DSM 17137</strain>
    </source>
</reference>
<name>A0A1M5EL48_9HYPH</name>
<evidence type="ECO:0000259" key="1">
    <source>
        <dbReference type="SMART" id="SM00953"/>
    </source>
</evidence>
<proteinExistence type="predicted"/>